<dbReference type="PANTHER" id="PTHR43674">
    <property type="entry name" value="NITRILASE C965.09-RELATED"/>
    <property type="match status" value="1"/>
</dbReference>
<dbReference type="SUPFAM" id="SSF56317">
    <property type="entry name" value="Carbon-nitrogen hydrolase"/>
    <property type="match status" value="1"/>
</dbReference>
<evidence type="ECO:0000259" key="2">
    <source>
        <dbReference type="PROSITE" id="PS50263"/>
    </source>
</evidence>
<organism evidence="3 4">
    <name type="scientific">Fimbriimonas ginsengisoli</name>
    <dbReference type="NCBI Taxonomy" id="1005039"/>
    <lineage>
        <taxon>Bacteria</taxon>
        <taxon>Bacillati</taxon>
        <taxon>Armatimonadota</taxon>
        <taxon>Fimbriimonadia</taxon>
        <taxon>Fimbriimonadales</taxon>
        <taxon>Fimbriimonadaceae</taxon>
        <taxon>Fimbriimonas</taxon>
    </lineage>
</organism>
<protein>
    <submittedName>
        <fullName evidence="3">Beta-ureidopropionase</fullName>
    </submittedName>
</protein>
<dbReference type="GO" id="GO:0033388">
    <property type="term" value="P:putrescine biosynthetic process from arginine"/>
    <property type="evidence" value="ECO:0007669"/>
    <property type="project" value="TreeGrafter"/>
</dbReference>
<reference evidence="3" key="1">
    <citation type="submission" date="2020-07" db="EMBL/GenBank/DDBJ databases">
        <title>Huge and variable diversity of episymbiotic CPR bacteria and DPANN archaea in groundwater ecosystems.</title>
        <authorList>
            <person name="He C.Y."/>
            <person name="Keren R."/>
            <person name="Whittaker M."/>
            <person name="Farag I.F."/>
            <person name="Doudna J."/>
            <person name="Cate J.H.D."/>
            <person name="Banfield J.F."/>
        </authorList>
    </citation>
    <scope>NUCLEOTIDE SEQUENCE</scope>
    <source>
        <strain evidence="3">NC_groundwater_17_Pr7_B-0.1um_64_12</strain>
    </source>
</reference>
<evidence type="ECO:0000313" key="4">
    <source>
        <dbReference type="Proteomes" id="UP000727962"/>
    </source>
</evidence>
<dbReference type="InterPro" id="IPR003010">
    <property type="entry name" value="C-N_Hydrolase"/>
</dbReference>
<evidence type="ECO:0000256" key="1">
    <source>
        <dbReference type="ARBA" id="ARBA00022801"/>
    </source>
</evidence>
<dbReference type="Gene3D" id="3.60.110.10">
    <property type="entry name" value="Carbon-nitrogen hydrolase"/>
    <property type="match status" value="1"/>
</dbReference>
<dbReference type="GO" id="GO:0050126">
    <property type="term" value="F:N-carbamoylputrescine amidase activity"/>
    <property type="evidence" value="ECO:0007669"/>
    <property type="project" value="TreeGrafter"/>
</dbReference>
<evidence type="ECO:0000313" key="3">
    <source>
        <dbReference type="EMBL" id="MBI1755805.1"/>
    </source>
</evidence>
<dbReference type="InterPro" id="IPR036526">
    <property type="entry name" value="C-N_Hydrolase_sf"/>
</dbReference>
<feature type="domain" description="CN hydrolase" evidence="2">
    <location>
        <begin position="3"/>
        <end position="257"/>
    </location>
</feature>
<dbReference type="PANTHER" id="PTHR43674:SF2">
    <property type="entry name" value="BETA-UREIDOPROPIONASE"/>
    <property type="match status" value="1"/>
</dbReference>
<dbReference type="AlphaFoldDB" id="A0A931PV25"/>
<comment type="caution">
    <text evidence="3">The sequence shown here is derived from an EMBL/GenBank/DDBJ whole genome shotgun (WGS) entry which is preliminary data.</text>
</comment>
<keyword evidence="1" id="KW-0378">Hydrolase</keyword>
<proteinExistence type="predicted"/>
<dbReference type="Pfam" id="PF00795">
    <property type="entry name" value="CN_hydrolase"/>
    <property type="match status" value="1"/>
</dbReference>
<dbReference type="PROSITE" id="PS50263">
    <property type="entry name" value="CN_HYDROLASE"/>
    <property type="match status" value="1"/>
</dbReference>
<dbReference type="EMBL" id="JACOSL010000011">
    <property type="protein sequence ID" value="MBI1755805.1"/>
    <property type="molecule type" value="Genomic_DNA"/>
</dbReference>
<gene>
    <name evidence="3" type="ORF">HYR64_01695</name>
</gene>
<sequence>MRFTAACVQFAPAKAEVAKNLDSIAGAIRQAAGEGARLVVFPEAATSGYYLEGGVLEAALTDGELLEQLQNRLSGARIGSPTTCVIGFYEKSGGNLYNSVALVEVSEAGGCTLTGVYRKFFLPTYGVFDEERFVSRGRELGVFDTSLGRIGVLICEDVWHSVLAALLALRGAQVVVVPSASPARGFSGELPDNLERYERMLRAVSEEHGVWCLNCQLCGFEGGKGFVGGSSVVDPFGRVAARSPVMDEHVLLAEIDLDQVQLARSQTPLVSDLQSAWGDVKRLASDTE</sequence>
<dbReference type="InterPro" id="IPR050345">
    <property type="entry name" value="Aliph_Amidase/BUP"/>
</dbReference>
<accession>A0A931PV25</accession>
<dbReference type="Proteomes" id="UP000727962">
    <property type="component" value="Unassembled WGS sequence"/>
</dbReference>
<name>A0A931PV25_FIMGI</name>